<comment type="subcellular location">
    <subcellularLocation>
        <location evidence="1">Membrane</location>
        <topology evidence="1">Multi-pass membrane protein</topology>
    </subcellularLocation>
</comment>
<feature type="transmembrane region" description="Helical" evidence="7">
    <location>
        <begin position="704"/>
        <end position="723"/>
    </location>
</feature>
<dbReference type="Gene3D" id="1.10.287.950">
    <property type="entry name" value="Methyl-accepting chemotaxis protein"/>
    <property type="match status" value="1"/>
</dbReference>
<keyword evidence="4 7" id="KW-0472">Membrane</keyword>
<evidence type="ECO:0000256" key="5">
    <source>
        <dbReference type="SAM" id="Coils"/>
    </source>
</evidence>
<feature type="transmembrane region" description="Helical" evidence="7">
    <location>
        <begin position="644"/>
        <end position="663"/>
    </location>
</feature>
<dbReference type="eggNOG" id="COG1511">
    <property type="taxonomic scope" value="Bacteria"/>
</dbReference>
<dbReference type="GO" id="GO:0140359">
    <property type="term" value="F:ABC-type transporter activity"/>
    <property type="evidence" value="ECO:0007669"/>
    <property type="project" value="InterPro"/>
</dbReference>
<dbReference type="STRING" id="1196324.A374_08354"/>
<dbReference type="InterPro" id="IPR051328">
    <property type="entry name" value="T7SS_ABC-Transporter"/>
</dbReference>
<evidence type="ECO:0000259" key="8">
    <source>
        <dbReference type="Pfam" id="PF12698"/>
    </source>
</evidence>
<feature type="transmembrane region" description="Helical" evidence="7">
    <location>
        <begin position="598"/>
        <end position="624"/>
    </location>
</feature>
<dbReference type="InterPro" id="IPR017500">
    <property type="entry name" value="Phage_infect_YhgE_N"/>
</dbReference>
<dbReference type="SUPFAM" id="SSF101967">
    <property type="entry name" value="Adhesin YadA, collagen-binding domain"/>
    <property type="match status" value="1"/>
</dbReference>
<dbReference type="Pfam" id="PF12698">
    <property type="entry name" value="ABC2_membrane_3"/>
    <property type="match status" value="2"/>
</dbReference>
<dbReference type="NCBIfam" id="TIGR03062">
    <property type="entry name" value="pip_yhgE_Cterm"/>
    <property type="match status" value="1"/>
</dbReference>
<dbReference type="EMBL" id="AKKV01000024">
    <property type="protein sequence ID" value="EIT85832.1"/>
    <property type="molecule type" value="Genomic_DNA"/>
</dbReference>
<feature type="compositionally biased region" description="Polar residues" evidence="6">
    <location>
        <begin position="192"/>
        <end position="202"/>
    </location>
</feature>
<evidence type="ECO:0000313" key="10">
    <source>
        <dbReference type="Proteomes" id="UP000004080"/>
    </source>
</evidence>
<organism evidence="9 10">
    <name type="scientific">Fictibacillus macauensis ZFHKF-1</name>
    <dbReference type="NCBI Taxonomy" id="1196324"/>
    <lineage>
        <taxon>Bacteria</taxon>
        <taxon>Bacillati</taxon>
        <taxon>Bacillota</taxon>
        <taxon>Bacilli</taxon>
        <taxon>Bacillales</taxon>
        <taxon>Fictibacillaceae</taxon>
        <taxon>Fictibacillus</taxon>
    </lineage>
</organism>
<evidence type="ECO:0000256" key="6">
    <source>
        <dbReference type="SAM" id="MobiDB-lite"/>
    </source>
</evidence>
<dbReference type="NCBIfam" id="TIGR03057">
    <property type="entry name" value="xxxLxxG_by_4"/>
    <property type="match status" value="5"/>
</dbReference>
<dbReference type="InterPro" id="IPR023908">
    <property type="entry name" value="xxxLxxG_rpt"/>
</dbReference>
<evidence type="ECO:0000256" key="2">
    <source>
        <dbReference type="ARBA" id="ARBA00022692"/>
    </source>
</evidence>
<dbReference type="InterPro" id="IPR017501">
    <property type="entry name" value="Phage_infect_YhgE_C"/>
</dbReference>
<dbReference type="AlphaFoldDB" id="I8AJ65"/>
<dbReference type="NCBIfam" id="TIGR03061">
    <property type="entry name" value="pip_yhgE_Nterm"/>
    <property type="match status" value="1"/>
</dbReference>
<dbReference type="PATRIC" id="fig|1196324.3.peg.1714"/>
<evidence type="ECO:0000256" key="7">
    <source>
        <dbReference type="SAM" id="Phobius"/>
    </source>
</evidence>
<feature type="transmembrane region" description="Helical" evidence="7">
    <location>
        <begin position="675"/>
        <end position="698"/>
    </location>
</feature>
<dbReference type="PANTHER" id="PTHR43077">
    <property type="entry name" value="TRANSPORT PERMEASE YVFS-RELATED"/>
    <property type="match status" value="1"/>
</dbReference>
<keyword evidence="2 7" id="KW-0812">Transmembrane</keyword>
<accession>I8AJ65</accession>
<evidence type="ECO:0000256" key="4">
    <source>
        <dbReference type="ARBA" id="ARBA00023136"/>
    </source>
</evidence>
<dbReference type="Proteomes" id="UP000004080">
    <property type="component" value="Unassembled WGS sequence"/>
</dbReference>
<comment type="caution">
    <text evidence="9">The sequence shown here is derived from an EMBL/GenBank/DDBJ whole genome shotgun (WGS) entry which is preliminary data.</text>
</comment>
<feature type="coiled-coil region" evidence="5">
    <location>
        <begin position="549"/>
        <end position="576"/>
    </location>
</feature>
<evidence type="ECO:0000256" key="1">
    <source>
        <dbReference type="ARBA" id="ARBA00004141"/>
    </source>
</evidence>
<feature type="domain" description="ABC-2 type transporter transmembrane" evidence="8">
    <location>
        <begin position="20"/>
        <end position="156"/>
    </location>
</feature>
<dbReference type="OrthoDB" id="9811483at2"/>
<feature type="region of interest" description="Disordered" evidence="6">
    <location>
        <begin position="182"/>
        <end position="207"/>
    </location>
</feature>
<reference evidence="9 10" key="1">
    <citation type="journal article" date="2012" name="J. Bacteriol.">
        <title>Genome of Bacillus macauensis ZFHKF-1, a Long-Chain-Forming Bacterium.</title>
        <authorList>
            <person name="Cai L."/>
            <person name="Zhang T."/>
        </authorList>
    </citation>
    <scope>NUCLEOTIDE SEQUENCE [LARGE SCALE GENOMIC DNA]</scope>
    <source>
        <strain evidence="9 10">ZFHKF-1</strain>
    </source>
</reference>
<evidence type="ECO:0000313" key="9">
    <source>
        <dbReference type="EMBL" id="EIT85832.1"/>
    </source>
</evidence>
<gene>
    <name evidence="9" type="ORF">A374_08354</name>
</gene>
<name>I8AJ65_9BACL</name>
<dbReference type="InterPro" id="IPR013525">
    <property type="entry name" value="ABC2_TM"/>
</dbReference>
<feature type="transmembrane region" description="Helical" evidence="7">
    <location>
        <begin position="762"/>
        <end position="782"/>
    </location>
</feature>
<proteinExistence type="predicted"/>
<feature type="transmembrane region" description="Helical" evidence="7">
    <location>
        <begin position="15"/>
        <end position="38"/>
    </location>
</feature>
<feature type="domain" description="ABC-2 type transporter transmembrane" evidence="8">
    <location>
        <begin position="561"/>
        <end position="777"/>
    </location>
</feature>
<dbReference type="Gene3D" id="3.40.1710.10">
    <property type="entry name" value="abc type-2 transporter like domain"/>
    <property type="match status" value="1"/>
</dbReference>
<keyword evidence="5" id="KW-0175">Coiled coil</keyword>
<dbReference type="PANTHER" id="PTHR43077:SF5">
    <property type="entry name" value="PHAGE INFECTION PROTEIN"/>
    <property type="match status" value="1"/>
</dbReference>
<keyword evidence="3 7" id="KW-1133">Transmembrane helix</keyword>
<dbReference type="InterPro" id="IPR011049">
    <property type="entry name" value="Serralysin-like_metalloprot_C"/>
</dbReference>
<dbReference type="RefSeq" id="WP_007201764.1">
    <property type="nucleotide sequence ID" value="NZ_AKKV01000024.1"/>
</dbReference>
<dbReference type="GO" id="GO:0016020">
    <property type="term" value="C:membrane"/>
    <property type="evidence" value="ECO:0007669"/>
    <property type="project" value="UniProtKB-SubCell"/>
</dbReference>
<protein>
    <submittedName>
        <fullName evidence="9">YhgE/Pip N-terminal domain-containing protein</fullName>
    </submittedName>
</protein>
<sequence length="797" mass="85465">MVFKQFREVLRNPKLLIPVIAILFIPILYSGIYLWAFWDPYANTEKLPVAVVNEDQGAKLDNKKLHIGDDLVKELKDNDDFKWEFVSAKQAEEGIKDNKYYARIVMPEDFSKRAKTAMDPHPDKLRLEYETNSGYNYLGSQIGKKGIEKLNEKLSHKISRKYTEILFDKFGEMKKGIKKASDGAGKLADGSSKLTKGSNDLQKGSGKLAEKTKEFGDGIGQLNNGSSKLSDGLKQSEAGAGKLYDGVKSKTSDVNKLAQGSTQLNDGIGQLTSGLGKLDGKGSDIVDAQGKLAKGASQLNEGAQKAEQGAKKLADNGTPLAKGANTLNDGAQKLSKSTKLYAAGVLATSKGAEAVDTNLAAVLEALKKNPDMSKEVLIAKLTAIEAGSKKVSEGSKVLAEKGSSLVEGADQIAGGSSKLASGLEKYTGGADQLHSGLEGLVKGSGQLADGQEKLAKGTSLFMSKIGEVKEGSEKLQAGSSQLANGNEKLAKGWGTVVSGVGSLQDAQSKLYKGSIDLSGGLAKAQEGSIKLNDGVDQLDDGQKKLGKGIDSLNDGNEKLYNKLHKASNKAEKTKQTDDEVKMIADPVKTLNKSATDDLSYGVGIAPYFLSLGLYVGALMLTIVFPLVEPAGRVRNAFSWFFSKFAFMAVTGVIQALIADAIILNGLGLEVQSTGYFILFSIITSLTYMAIIQFLTTTMGNPGRFIAILILIFQLTSSAGTFPLEMIPNGLQSIHYFVPMSYSIAGFRAVITSGIYSDMWNNAIVLMYFMIPMLLLSIVFFVLKTKKLKQNEESAELE</sequence>
<evidence type="ECO:0000256" key="3">
    <source>
        <dbReference type="ARBA" id="ARBA00022989"/>
    </source>
</evidence>
<keyword evidence="10" id="KW-1185">Reference proteome</keyword>